<accession>A0AAC9ULD4</accession>
<dbReference type="KEGG" id="png:PNIG_b0191"/>
<reference evidence="1 2" key="1">
    <citation type="submission" date="2015-03" db="EMBL/GenBank/DDBJ databases">
        <authorList>
            <person name="Xie B.-B."/>
            <person name="Rong J.-C."/>
            <person name="Qin Q.-L."/>
            <person name="Zhang Y.-Z."/>
        </authorList>
    </citation>
    <scope>NUCLEOTIDE SEQUENCE [LARGE SCALE GENOMIC DNA]</scope>
    <source>
        <strain evidence="1 2">KMM 661</strain>
    </source>
</reference>
<organism evidence="1 2">
    <name type="scientific">Pseudoalteromonas nigrifaciens</name>
    <dbReference type="NCBI Taxonomy" id="28109"/>
    <lineage>
        <taxon>Bacteria</taxon>
        <taxon>Pseudomonadati</taxon>
        <taxon>Pseudomonadota</taxon>
        <taxon>Gammaproteobacteria</taxon>
        <taxon>Alteromonadales</taxon>
        <taxon>Pseudoalteromonadaceae</taxon>
        <taxon>Pseudoalteromonas</taxon>
    </lineage>
</organism>
<gene>
    <name evidence="1" type="ORF">PNIG_b0191</name>
</gene>
<keyword evidence="2" id="KW-1185">Reference proteome</keyword>
<dbReference type="EMBL" id="CP011037">
    <property type="protein sequence ID" value="ASM55828.1"/>
    <property type="molecule type" value="Genomic_DNA"/>
</dbReference>
<dbReference type="Proteomes" id="UP000198329">
    <property type="component" value="Chromosome II"/>
</dbReference>
<dbReference type="GeneID" id="300943440"/>
<proteinExistence type="predicted"/>
<evidence type="ECO:0000313" key="1">
    <source>
        <dbReference type="EMBL" id="ASM55828.1"/>
    </source>
</evidence>
<evidence type="ECO:0000313" key="2">
    <source>
        <dbReference type="Proteomes" id="UP000198329"/>
    </source>
</evidence>
<protein>
    <submittedName>
        <fullName evidence="1">Uncharacterized protein</fullName>
    </submittedName>
</protein>
<name>A0AAC9ULD4_9GAMM</name>
<dbReference type="AlphaFoldDB" id="A0AAC9ULD4"/>
<dbReference type="RefSeq" id="WP_089369086.1">
    <property type="nucleotide sequence ID" value="NZ_BJXZ01000029.1"/>
</dbReference>
<sequence>MINNGLNNHSSLATKQVLPVDNANHTLSSKLQHSPLEIAPKLIPELATELSPKITSDFLSQFSDEKVAQLLQQQLSVLITPAKKANISSYHYSAEELAIRTVITSQQEGLLKNEHSDKLIQRLNKSVTDIQGAYANTSDILFNLGQLGHQQTSFLASSQQRVERALNPYMESINRSKHEDDDNYRFQLSVKTKEGDTINITFNSSQGYDESAGKTADNFSLSYEVEGDLSEAEHQALTEVLAGVGEMADEFFKVSQYANSRYVPVNQGDINLDFLADFNHQQLSGFNVSFSTTQNDVLDIGENTLDLSYSIDEASNQQALVFKSESGQNEIDFALDMSTIGAKDTQQVQRYLASLDQSLEDSRVNSTKDDKESAFGRKGDEAMQQGFALFKGAFTSMSSAAERYSNLESLADQHFNDGRAMVADLVDNMITNDARYQGLGNKAPNTLGAGISKLADFDATFSYALDNGDYQPKSTIELSQATEQAQLGDLSGVTQSKNVSSHFDYQYSRPDYYNKEESYNVGTAVKNKELVGLDQSHEVDVDTKMFEFNPQTNQYELQMAMQEQTISKSNIRLIDDIWLEENENSYNMNKKERVESDEKQDEFKKTSSHSHNKLVTLICDLDKLAENKNVRREYLTNLSQVNFFMDKK</sequence>